<evidence type="ECO:0000259" key="1">
    <source>
        <dbReference type="PROSITE" id="PS50097"/>
    </source>
</evidence>
<accession>A0A074RPR7</accession>
<dbReference type="PROSITE" id="PS50097">
    <property type="entry name" value="BTB"/>
    <property type="match status" value="1"/>
</dbReference>
<feature type="domain" description="BTB" evidence="1">
    <location>
        <begin position="12"/>
        <end position="79"/>
    </location>
</feature>
<evidence type="ECO:0000313" key="3">
    <source>
        <dbReference type="Proteomes" id="UP000027456"/>
    </source>
</evidence>
<dbReference type="InterPro" id="IPR011333">
    <property type="entry name" value="SKP1/BTB/POZ_sf"/>
</dbReference>
<dbReference type="CDD" id="cd18186">
    <property type="entry name" value="BTB_POZ_ZBTB_KLHL-like"/>
    <property type="match status" value="1"/>
</dbReference>
<dbReference type="SUPFAM" id="SSF54695">
    <property type="entry name" value="POZ domain"/>
    <property type="match status" value="1"/>
</dbReference>
<dbReference type="AlphaFoldDB" id="A0A074RPR7"/>
<dbReference type="Proteomes" id="UP000027456">
    <property type="component" value="Unassembled WGS sequence"/>
</dbReference>
<dbReference type="HOGENOM" id="CLU_992310_0_0_1"/>
<dbReference type="Gene3D" id="3.30.710.10">
    <property type="entry name" value="Potassium Channel Kv1.1, Chain A"/>
    <property type="match status" value="1"/>
</dbReference>
<dbReference type="OrthoDB" id="3157337at2759"/>
<dbReference type="InterPro" id="IPR000210">
    <property type="entry name" value="BTB/POZ_dom"/>
</dbReference>
<comment type="caution">
    <text evidence="2">The sequence shown here is derived from an EMBL/GenBank/DDBJ whole genome shotgun (WGS) entry which is preliminary data.</text>
</comment>
<dbReference type="STRING" id="1423351.A0A074RPR7"/>
<feature type="non-terminal residue" evidence="2">
    <location>
        <position position="1"/>
    </location>
</feature>
<dbReference type="Pfam" id="PF00651">
    <property type="entry name" value="BTB"/>
    <property type="match status" value="1"/>
</dbReference>
<name>A0A074RPR7_9AGAM</name>
<keyword evidence="3" id="KW-1185">Reference proteome</keyword>
<dbReference type="SMART" id="SM00225">
    <property type="entry name" value="BTB"/>
    <property type="match status" value="1"/>
</dbReference>
<protein>
    <submittedName>
        <fullName evidence="2">BTB/POZ domain protein</fullName>
    </submittedName>
</protein>
<evidence type="ECO:0000313" key="2">
    <source>
        <dbReference type="EMBL" id="KEP47315.1"/>
    </source>
</evidence>
<proteinExistence type="predicted"/>
<gene>
    <name evidence="2" type="ORF">V565_160260</name>
</gene>
<sequence>YSRDPDYYFEDGCAILLVQDTLFKVHASLLKAQSQVFQGMLTMPSGDAVNTQGFSEQHPIIIPQAKLSQFRNLLKMIYSPDPSDLRSKTWDKFVFYLDVATLCHKFEMAEMEQWAKAWLGRLISLLMVDIACGTEANLGVFLDAIQYAQTTQEDRLISDTHNLAYYYIYYHTRQHQSDPERLLPLFRTPGLQEMHPSVFGCIFSVFLGAYYHVWQGDPFTKIDRMALFSGQVRLPLRMESGHLSLRNQSPSRTLGTHLHRIRPTISHPAITDAIKQCWIFG</sequence>
<dbReference type="EMBL" id="AZST01000777">
    <property type="protein sequence ID" value="KEP47315.1"/>
    <property type="molecule type" value="Genomic_DNA"/>
</dbReference>
<organism evidence="2 3">
    <name type="scientific">Rhizoctonia solani 123E</name>
    <dbReference type="NCBI Taxonomy" id="1423351"/>
    <lineage>
        <taxon>Eukaryota</taxon>
        <taxon>Fungi</taxon>
        <taxon>Dikarya</taxon>
        <taxon>Basidiomycota</taxon>
        <taxon>Agaricomycotina</taxon>
        <taxon>Agaricomycetes</taxon>
        <taxon>Cantharellales</taxon>
        <taxon>Ceratobasidiaceae</taxon>
        <taxon>Rhizoctonia</taxon>
    </lineage>
</organism>
<reference evidence="2 3" key="1">
    <citation type="submission" date="2013-12" db="EMBL/GenBank/DDBJ databases">
        <authorList>
            <person name="Cubeta M."/>
            <person name="Pakala S."/>
            <person name="Fedorova N."/>
            <person name="Thomas E."/>
            <person name="Dean R."/>
            <person name="Jabaji S."/>
            <person name="Neate S."/>
            <person name="Toda T."/>
            <person name="Tavantzis S."/>
            <person name="Vilgalys R."/>
            <person name="Bharathan N."/>
            <person name="Pakala S."/>
            <person name="Losada L.S."/>
            <person name="Zafar N."/>
            <person name="Nierman W."/>
        </authorList>
    </citation>
    <scope>NUCLEOTIDE SEQUENCE [LARGE SCALE GENOMIC DNA]</scope>
    <source>
        <strain evidence="2 3">123E</strain>
    </source>
</reference>